<dbReference type="EMBL" id="FYDG01000032">
    <property type="protein sequence ID" value="SNB84030.1"/>
    <property type="molecule type" value="Genomic_DNA"/>
</dbReference>
<accession>A0A212SF26</accession>
<sequence length="63" mass="6715">MSKKSIPEPSHGPNPIRFARWMKGLTGGAALALAVHLSHVSVEVFIFLNFMPVVASEPVVTGS</sequence>
<protein>
    <submittedName>
        <fullName evidence="1">Uncharacterized protein</fullName>
    </submittedName>
</protein>
<organism evidence="1 2">
    <name type="scientific">Rhodoblastus acidophilus</name>
    <name type="common">Rhodopseudomonas acidophila</name>
    <dbReference type="NCBI Taxonomy" id="1074"/>
    <lineage>
        <taxon>Bacteria</taxon>
        <taxon>Pseudomonadati</taxon>
        <taxon>Pseudomonadota</taxon>
        <taxon>Alphaproteobacteria</taxon>
        <taxon>Hyphomicrobiales</taxon>
        <taxon>Rhodoblastaceae</taxon>
        <taxon>Rhodoblastus</taxon>
    </lineage>
</organism>
<keyword evidence="2" id="KW-1185">Reference proteome</keyword>
<dbReference type="Proteomes" id="UP000198418">
    <property type="component" value="Unassembled WGS sequence"/>
</dbReference>
<name>A0A212SF26_RHOAC</name>
<proteinExistence type="predicted"/>
<dbReference type="RefSeq" id="WP_141098550.1">
    <property type="nucleotide sequence ID" value="NZ_FYDG01000032.1"/>
</dbReference>
<reference evidence="2" key="1">
    <citation type="submission" date="2017-06" db="EMBL/GenBank/DDBJ databases">
        <authorList>
            <person name="Varghese N."/>
            <person name="Submissions S."/>
        </authorList>
    </citation>
    <scope>NUCLEOTIDE SEQUENCE [LARGE SCALE GENOMIC DNA]</scope>
    <source>
        <strain evidence="2">DSM 137</strain>
    </source>
</reference>
<evidence type="ECO:0000313" key="1">
    <source>
        <dbReference type="EMBL" id="SNB84030.1"/>
    </source>
</evidence>
<dbReference type="AlphaFoldDB" id="A0A212SF26"/>
<evidence type="ECO:0000313" key="2">
    <source>
        <dbReference type="Proteomes" id="UP000198418"/>
    </source>
</evidence>
<gene>
    <name evidence="1" type="ORF">SAMN06265338_13210</name>
</gene>